<keyword evidence="1" id="KW-0472">Membrane</keyword>
<name>A0A6L6ITM4_9RHOB</name>
<dbReference type="RefSeq" id="WP_155042905.1">
    <property type="nucleotide sequence ID" value="NZ_WMIH01000001.1"/>
</dbReference>
<dbReference type="Proteomes" id="UP000478740">
    <property type="component" value="Unassembled WGS sequence"/>
</dbReference>
<comment type="caution">
    <text evidence="2">The sequence shown here is derived from an EMBL/GenBank/DDBJ whole genome shotgun (WGS) entry which is preliminary data.</text>
</comment>
<sequence>MILIRYALVLVGVVLCGMGVAQVQEGLPGFYLTRNVAELQGDANEILLGIAWLIGGMAAGVFALAFDSRPKVRVSPRPDG</sequence>
<accession>A0A6L6ITM4</accession>
<dbReference type="AlphaFoldDB" id="A0A6L6ITM4"/>
<gene>
    <name evidence="2" type="ORF">GL284_01695</name>
</gene>
<reference evidence="2 3" key="1">
    <citation type="submission" date="2019-11" db="EMBL/GenBank/DDBJ databases">
        <authorList>
            <person name="Dong K."/>
        </authorList>
    </citation>
    <scope>NUCLEOTIDE SEQUENCE [LARGE SCALE GENOMIC DNA]</scope>
    <source>
        <strain evidence="2 3">DK608</strain>
    </source>
</reference>
<evidence type="ECO:0000256" key="1">
    <source>
        <dbReference type="SAM" id="Phobius"/>
    </source>
</evidence>
<evidence type="ECO:0000313" key="2">
    <source>
        <dbReference type="EMBL" id="MTH62978.1"/>
    </source>
</evidence>
<dbReference type="EMBL" id="WMII01000001">
    <property type="protein sequence ID" value="MTH62978.1"/>
    <property type="molecule type" value="Genomic_DNA"/>
</dbReference>
<keyword evidence="1" id="KW-1133">Transmembrane helix</keyword>
<keyword evidence="3" id="KW-1185">Reference proteome</keyword>
<evidence type="ECO:0000313" key="3">
    <source>
        <dbReference type="Proteomes" id="UP000478740"/>
    </source>
</evidence>
<organism evidence="2 3">
    <name type="scientific">Paracoccus shanxieyensis</name>
    <dbReference type="NCBI Taxonomy" id="2675752"/>
    <lineage>
        <taxon>Bacteria</taxon>
        <taxon>Pseudomonadati</taxon>
        <taxon>Pseudomonadota</taxon>
        <taxon>Alphaproteobacteria</taxon>
        <taxon>Rhodobacterales</taxon>
        <taxon>Paracoccaceae</taxon>
        <taxon>Paracoccus</taxon>
    </lineage>
</organism>
<protein>
    <submittedName>
        <fullName evidence="2">Uncharacterized protein</fullName>
    </submittedName>
</protein>
<feature type="transmembrane region" description="Helical" evidence="1">
    <location>
        <begin position="47"/>
        <end position="66"/>
    </location>
</feature>
<keyword evidence="1" id="KW-0812">Transmembrane</keyword>
<proteinExistence type="predicted"/>